<keyword evidence="1" id="KW-0472">Membrane</keyword>
<dbReference type="Proteomes" id="UP001207830">
    <property type="component" value="Unassembled WGS sequence"/>
</dbReference>
<reference evidence="2 3" key="1">
    <citation type="submission" date="2022-07" db="EMBL/GenBank/DDBJ databases">
        <title>Characterization of plant growth promoting rhizobacteria (PGPR) for use as bioinoculants in agriculture.</title>
        <authorList>
            <person name="Hassen A.I."/>
            <person name="Pierneef R."/>
        </authorList>
    </citation>
    <scope>NUCLEOTIDE SEQUENCE [LARGE SCALE GENOMIC DNA]</scope>
    <source>
        <strain evidence="2 3">SARCC-3054</strain>
    </source>
</reference>
<sequence length="197" mass="22605">MTISGKNSKYMQEFYNELKRDLLFSFIGAIVFFGIAFTAPIKYSLSNIDIAFAGFPFLLYSLADIMQLRKLKIVGVKFSKKLVWALSTILTIVGVIYIHFAFEIYSGKFSDSKSLWVQLTLLLTAFCSLIGAHQMVFIIKKQRMEISPVLMNLFSGMRASPGIYKESEKAAKTWNETVTQKRAELRQSQQRKKKKKR</sequence>
<feature type="transmembrane region" description="Helical" evidence="1">
    <location>
        <begin position="21"/>
        <end position="39"/>
    </location>
</feature>
<gene>
    <name evidence="2" type="ORF">NQF78_16655</name>
</gene>
<dbReference type="EMBL" id="JANIGP010000012">
    <property type="protein sequence ID" value="MCY0109944.1"/>
    <property type="molecule type" value="Genomic_DNA"/>
</dbReference>
<feature type="transmembrane region" description="Helical" evidence="1">
    <location>
        <begin position="45"/>
        <end position="62"/>
    </location>
</feature>
<evidence type="ECO:0000256" key="1">
    <source>
        <dbReference type="SAM" id="Phobius"/>
    </source>
</evidence>
<name>A0ABT3YWQ1_9PSED</name>
<keyword evidence="1" id="KW-0812">Transmembrane</keyword>
<protein>
    <submittedName>
        <fullName evidence="2">Uncharacterized protein</fullName>
    </submittedName>
</protein>
<evidence type="ECO:0000313" key="3">
    <source>
        <dbReference type="Proteomes" id="UP001207830"/>
    </source>
</evidence>
<dbReference type="RefSeq" id="WP_267803907.1">
    <property type="nucleotide sequence ID" value="NZ_JANIGP010000012.1"/>
</dbReference>
<feature type="transmembrane region" description="Helical" evidence="1">
    <location>
        <begin position="82"/>
        <end position="102"/>
    </location>
</feature>
<evidence type="ECO:0000313" key="2">
    <source>
        <dbReference type="EMBL" id="MCY0109944.1"/>
    </source>
</evidence>
<accession>A0ABT3YWQ1</accession>
<organism evidence="2 3">
    <name type="scientific">Pseudomonas monsensis</name>
    <dbReference type="NCBI Taxonomy" id="2745509"/>
    <lineage>
        <taxon>Bacteria</taxon>
        <taxon>Pseudomonadati</taxon>
        <taxon>Pseudomonadota</taxon>
        <taxon>Gammaproteobacteria</taxon>
        <taxon>Pseudomonadales</taxon>
        <taxon>Pseudomonadaceae</taxon>
        <taxon>Pseudomonas</taxon>
    </lineage>
</organism>
<keyword evidence="3" id="KW-1185">Reference proteome</keyword>
<keyword evidence="1" id="KW-1133">Transmembrane helix</keyword>
<comment type="caution">
    <text evidence="2">The sequence shown here is derived from an EMBL/GenBank/DDBJ whole genome shotgun (WGS) entry which is preliminary data.</text>
</comment>
<proteinExistence type="predicted"/>
<feature type="transmembrane region" description="Helical" evidence="1">
    <location>
        <begin position="114"/>
        <end position="139"/>
    </location>
</feature>